<keyword evidence="2" id="KW-1185">Reference proteome</keyword>
<dbReference type="Gene3D" id="3.90.640.10">
    <property type="entry name" value="Actin, Chain A, domain 4"/>
    <property type="match status" value="1"/>
</dbReference>
<reference evidence="1" key="1">
    <citation type="submission" date="2023-06" db="EMBL/GenBank/DDBJ databases">
        <title>Genome-scale phylogeny and comparative genomics of the fungal order Sordariales.</title>
        <authorList>
            <consortium name="Lawrence Berkeley National Laboratory"/>
            <person name="Hensen N."/>
            <person name="Bonometti L."/>
            <person name="Westerberg I."/>
            <person name="Brannstrom I.O."/>
            <person name="Guillou S."/>
            <person name="Cros-Aarteil S."/>
            <person name="Calhoun S."/>
            <person name="Haridas S."/>
            <person name="Kuo A."/>
            <person name="Mondo S."/>
            <person name="Pangilinan J."/>
            <person name="Riley R."/>
            <person name="Labutti K."/>
            <person name="Andreopoulos B."/>
            <person name="Lipzen A."/>
            <person name="Chen C."/>
            <person name="Yanf M."/>
            <person name="Daum C."/>
            <person name="Ng V."/>
            <person name="Clum A."/>
            <person name="Steindorff A."/>
            <person name="Ohm R."/>
            <person name="Martin F."/>
            <person name="Silar P."/>
            <person name="Natvig D."/>
            <person name="Lalanne C."/>
            <person name="Gautier V."/>
            <person name="Ament-Velasquez S.L."/>
            <person name="Kruys A."/>
            <person name="Hutchinson M.I."/>
            <person name="Powell A.J."/>
            <person name="Barry K."/>
            <person name="Miller A.N."/>
            <person name="Grigoriev I.V."/>
            <person name="Debuchy R."/>
            <person name="Gladieux P."/>
            <person name="Thoren M.H."/>
            <person name="Johannesson H."/>
        </authorList>
    </citation>
    <scope>NUCLEOTIDE SEQUENCE</scope>
    <source>
        <strain evidence="1">CBS 307.81</strain>
    </source>
</reference>
<dbReference type="AlphaFoldDB" id="A0AA40DEM8"/>
<dbReference type="CDD" id="cd10170">
    <property type="entry name" value="ASKHA_NBD_HSP70"/>
    <property type="match status" value="1"/>
</dbReference>
<comment type="caution">
    <text evidence="1">The sequence shown here is derived from an EMBL/GenBank/DDBJ whole genome shotgun (WGS) entry which is preliminary data.</text>
</comment>
<dbReference type="Gene3D" id="3.30.420.40">
    <property type="match status" value="2"/>
</dbReference>
<gene>
    <name evidence="1" type="ORF">QBC41DRAFT_344684</name>
</gene>
<dbReference type="SUPFAM" id="SSF53067">
    <property type="entry name" value="Actin-like ATPase domain"/>
    <property type="match status" value="1"/>
</dbReference>
<accession>A0AA40DEM8</accession>
<evidence type="ECO:0000313" key="1">
    <source>
        <dbReference type="EMBL" id="KAK0671434.1"/>
    </source>
</evidence>
<dbReference type="PANTHER" id="PTHR42749:SF1">
    <property type="entry name" value="CELL SHAPE-DETERMINING PROTEIN MREB"/>
    <property type="match status" value="1"/>
</dbReference>
<proteinExistence type="predicted"/>
<name>A0AA40DEM8_9PEZI</name>
<protein>
    <submittedName>
        <fullName evidence="1">Uncharacterized protein</fullName>
    </submittedName>
</protein>
<dbReference type="EMBL" id="JAULSY010000021">
    <property type="protein sequence ID" value="KAK0671434.1"/>
    <property type="molecule type" value="Genomic_DNA"/>
</dbReference>
<organism evidence="1 2">
    <name type="scientific">Cercophora samala</name>
    <dbReference type="NCBI Taxonomy" id="330535"/>
    <lineage>
        <taxon>Eukaryota</taxon>
        <taxon>Fungi</taxon>
        <taxon>Dikarya</taxon>
        <taxon>Ascomycota</taxon>
        <taxon>Pezizomycotina</taxon>
        <taxon>Sordariomycetes</taxon>
        <taxon>Sordariomycetidae</taxon>
        <taxon>Sordariales</taxon>
        <taxon>Lasiosphaeriaceae</taxon>
        <taxon>Cercophora</taxon>
    </lineage>
</organism>
<dbReference type="PANTHER" id="PTHR42749">
    <property type="entry name" value="CELL SHAPE-DETERMINING PROTEIN MREB"/>
    <property type="match status" value="1"/>
</dbReference>
<dbReference type="InterPro" id="IPR043129">
    <property type="entry name" value="ATPase_NBD"/>
</dbReference>
<evidence type="ECO:0000313" key="2">
    <source>
        <dbReference type="Proteomes" id="UP001174997"/>
    </source>
</evidence>
<sequence>MSTNNVDICVSVDFGVAWVKPQVKDFPIQVISDWPGDGITNERKVPSVLSKHVDSRGLRKWGFLCEEDMNEADKWRYLKIFLDPAQYRLSRQEGLSWAPQSLSLVHSLVTEYLRQIYLHIRRSITLGIGRPEYQGWDDLAVEFVFSVPTTWEGQEILDDFQTVIRNAGFGRPEKHDVVLGLTEAEAAAVASMRHFGSGIPFDNDDVFLSIDAGGGTTDLAFVRIISANPPVMEQIQAVKGTGIGSMMIDKDFRGMVNERLKRYPGLRAQLPRDLPLKLSQSPYYRTQKHKFGETSYEREVYRIGVLGLRHDYHHEGLGIENGHLKLRREELEGIFNNQLNKILTTLSEALDKFEQDGYKSVRYIVLSGGLGSSPYILRKVEEYVQNQLLTRPVLKGTRVHMSAEPQLVIVKGLLLEQTNSILRTRIARANYGLITSSRYSKKNADHFGQAIRCDIFDGKSYVDDQIRWIVKRGEKIANGQMLSAPVVRRAGLTEPLRWTETIVLSDTNVTQLYKIQADLTDVQSSLTLKKRRHKWLFWRIKSQYYICEYDIQLRIGPSGDLRFEVHHNGQPVAGSAAPVKVQIEAEWDTSPNEPEPESETSPAIPHTSSATLMSIGSWGSSQGSLGRHAPVSTDFWAAQAQIVR</sequence>
<dbReference type="Proteomes" id="UP001174997">
    <property type="component" value="Unassembled WGS sequence"/>
</dbReference>